<gene>
    <name evidence="3" type="ORF">CCMP2556_LOCUS50324</name>
</gene>
<dbReference type="Proteomes" id="UP001642484">
    <property type="component" value="Unassembled WGS sequence"/>
</dbReference>
<name>A0ABP0S6G0_9DINO</name>
<evidence type="ECO:0000313" key="3">
    <source>
        <dbReference type="EMBL" id="CAK9107901.1"/>
    </source>
</evidence>
<sequence>MTTEGLYPKPAGYAAPRGCSVFPPGGLYLELMLLIWNNVNDLYQVYMFASSKAWTSAALLLFFDLLSLYLLGALSMAPLSTPCREVRRSVANGLETAKFEAMRGAQMSQVVASGLIAPFAMLQATKLTYVEVLSVCYSLVHASWAAAETALRNSAYPYHLGALRAVCPHQCFLLQMKACNSFLAEFTAFAIVSHVYHPLLPGLFYCMAGIANGLCCISFNIGMLTSVRRSMALQGAHVVEHVAVRWALFPKLWGVAVSFCFPITMMTGLHHDFNTLTTAGWHQHVTAGYVAPEVLFRFFRLTSWVCLCFVCDGWAFFEAELWEPTVAVKRDLVTCRAQGLSLGCTFSQQHEASRAFYRAGLLSVAFLFVSLDLMIGLVSFTVNPVHRGADSNVELAREVKAKELEIQSWALWRERLQLEKACTVMPEPPDAPSARSSKQYSDDGTIEESM</sequence>
<keyword evidence="2" id="KW-0472">Membrane</keyword>
<evidence type="ECO:0000313" key="4">
    <source>
        <dbReference type="Proteomes" id="UP001642484"/>
    </source>
</evidence>
<evidence type="ECO:0000256" key="1">
    <source>
        <dbReference type="SAM" id="MobiDB-lite"/>
    </source>
</evidence>
<accession>A0ABP0S6G0</accession>
<keyword evidence="4" id="KW-1185">Reference proteome</keyword>
<evidence type="ECO:0000256" key="2">
    <source>
        <dbReference type="SAM" id="Phobius"/>
    </source>
</evidence>
<feature type="region of interest" description="Disordered" evidence="1">
    <location>
        <begin position="424"/>
        <end position="450"/>
    </location>
</feature>
<keyword evidence="2" id="KW-0812">Transmembrane</keyword>
<keyword evidence="2" id="KW-1133">Transmembrane helix</keyword>
<dbReference type="EMBL" id="CAXAMN010027040">
    <property type="protein sequence ID" value="CAK9107901.1"/>
    <property type="molecule type" value="Genomic_DNA"/>
</dbReference>
<feature type="transmembrane region" description="Helical" evidence="2">
    <location>
        <begin position="359"/>
        <end position="382"/>
    </location>
</feature>
<reference evidence="3 4" key="1">
    <citation type="submission" date="2024-02" db="EMBL/GenBank/DDBJ databases">
        <authorList>
            <person name="Chen Y."/>
            <person name="Shah S."/>
            <person name="Dougan E. K."/>
            <person name="Thang M."/>
            <person name="Chan C."/>
        </authorList>
    </citation>
    <scope>NUCLEOTIDE SEQUENCE [LARGE SCALE GENOMIC DNA]</scope>
</reference>
<protein>
    <submittedName>
        <fullName evidence="3">Uncharacterized protein</fullName>
    </submittedName>
</protein>
<organism evidence="3 4">
    <name type="scientific">Durusdinium trenchii</name>
    <dbReference type="NCBI Taxonomy" id="1381693"/>
    <lineage>
        <taxon>Eukaryota</taxon>
        <taxon>Sar</taxon>
        <taxon>Alveolata</taxon>
        <taxon>Dinophyceae</taxon>
        <taxon>Suessiales</taxon>
        <taxon>Symbiodiniaceae</taxon>
        <taxon>Durusdinium</taxon>
    </lineage>
</organism>
<proteinExistence type="predicted"/>
<feature type="transmembrane region" description="Helical" evidence="2">
    <location>
        <begin position="57"/>
        <end position="79"/>
    </location>
</feature>
<feature type="transmembrane region" description="Helical" evidence="2">
    <location>
        <begin position="178"/>
        <end position="196"/>
    </location>
</feature>
<feature type="transmembrane region" description="Helical" evidence="2">
    <location>
        <begin position="202"/>
        <end position="224"/>
    </location>
</feature>
<comment type="caution">
    <text evidence="3">The sequence shown here is derived from an EMBL/GenBank/DDBJ whole genome shotgun (WGS) entry which is preliminary data.</text>
</comment>